<organism evidence="8 9">
    <name type="scientific">Lepisosteus oculatus</name>
    <name type="common">Spotted gar</name>
    <dbReference type="NCBI Taxonomy" id="7918"/>
    <lineage>
        <taxon>Eukaryota</taxon>
        <taxon>Metazoa</taxon>
        <taxon>Chordata</taxon>
        <taxon>Craniata</taxon>
        <taxon>Vertebrata</taxon>
        <taxon>Euteleostomi</taxon>
        <taxon>Actinopterygii</taxon>
        <taxon>Neopterygii</taxon>
        <taxon>Holostei</taxon>
        <taxon>Semionotiformes</taxon>
        <taxon>Lepisosteidae</taxon>
        <taxon>Lepisosteus</taxon>
    </lineage>
</organism>
<dbReference type="Gene3D" id="3.80.10.10">
    <property type="entry name" value="Ribonuclease Inhibitor"/>
    <property type="match status" value="1"/>
</dbReference>
<dbReference type="Ensembl" id="ENSLOCT00000001523.1">
    <property type="protein sequence ID" value="ENSLOCP00000001518.1"/>
    <property type="gene ID" value="ENSLOCG00000001334.1"/>
</dbReference>
<evidence type="ECO:0000256" key="3">
    <source>
        <dbReference type="ARBA" id="ARBA00022737"/>
    </source>
</evidence>
<dbReference type="SUPFAM" id="SSF52540">
    <property type="entry name" value="P-loop containing nucleoside triphosphate hydrolases"/>
    <property type="match status" value="1"/>
</dbReference>
<evidence type="ECO:0000313" key="8">
    <source>
        <dbReference type="Ensembl" id="ENSLOCP00000001518.1"/>
    </source>
</evidence>
<dbReference type="EMBL" id="AHAT01023353">
    <property type="status" value="NOT_ANNOTATED_CDS"/>
    <property type="molecule type" value="Genomic_DNA"/>
</dbReference>
<dbReference type="InParanoid" id="W5LZG1"/>
<evidence type="ECO:0000256" key="4">
    <source>
        <dbReference type="ARBA" id="ARBA00022741"/>
    </source>
</evidence>
<dbReference type="PROSITE" id="PS50143">
    <property type="entry name" value="BIR_REPEAT_2"/>
    <property type="match status" value="2"/>
</dbReference>
<dbReference type="Pfam" id="PF00653">
    <property type="entry name" value="BIR"/>
    <property type="match status" value="2"/>
</dbReference>
<dbReference type="InterPro" id="IPR027417">
    <property type="entry name" value="P-loop_NTPase"/>
</dbReference>
<dbReference type="InterPro" id="IPR032675">
    <property type="entry name" value="LRR_dom_sf"/>
</dbReference>
<dbReference type="InterPro" id="IPR053882">
    <property type="entry name" value="Nlrc4-like_WHD"/>
</dbReference>
<reference evidence="8" key="3">
    <citation type="submission" date="2025-09" db="UniProtKB">
        <authorList>
            <consortium name="Ensembl"/>
        </authorList>
    </citation>
    <scope>IDENTIFICATION</scope>
</reference>
<dbReference type="GO" id="GO:0042742">
    <property type="term" value="P:defense response to bacterium"/>
    <property type="evidence" value="ECO:0000318"/>
    <property type="project" value="GO_Central"/>
</dbReference>
<dbReference type="PROSITE" id="PS01282">
    <property type="entry name" value="BIR_REPEAT_1"/>
    <property type="match status" value="1"/>
</dbReference>
<dbReference type="SMART" id="SM00238">
    <property type="entry name" value="BIR"/>
    <property type="match status" value="2"/>
</dbReference>
<dbReference type="Pfam" id="PF22524">
    <property type="entry name" value="WHD_Nlrc4"/>
    <property type="match status" value="1"/>
</dbReference>
<dbReference type="EMBL" id="AHAT01023351">
    <property type="status" value="NOT_ANNOTATED_CDS"/>
    <property type="molecule type" value="Genomic_DNA"/>
</dbReference>
<evidence type="ECO:0000256" key="2">
    <source>
        <dbReference type="ARBA" id="ARBA00022723"/>
    </source>
</evidence>
<name>W5LZG1_LEPOC</name>
<dbReference type="GO" id="GO:0072557">
    <property type="term" value="C:IPAF inflammasome complex"/>
    <property type="evidence" value="ECO:0000318"/>
    <property type="project" value="GO_Central"/>
</dbReference>
<dbReference type="Proteomes" id="UP000018468">
    <property type="component" value="Linkage group LG2"/>
</dbReference>
<dbReference type="GO" id="GO:0043027">
    <property type="term" value="F:cysteine-type endopeptidase inhibitor activity involved in apoptotic process"/>
    <property type="evidence" value="ECO:0007669"/>
    <property type="project" value="InterPro"/>
</dbReference>
<accession>W5LZG1</accession>
<dbReference type="PROSITE" id="PS50837">
    <property type="entry name" value="NACHT"/>
    <property type="match status" value="1"/>
</dbReference>
<dbReference type="OMA" id="TFHCENT"/>
<proteinExistence type="predicted"/>
<dbReference type="EMBL" id="AHAT01023352">
    <property type="status" value="NOT_ANNOTATED_CDS"/>
    <property type="molecule type" value="Genomic_DNA"/>
</dbReference>
<evidence type="ECO:0000256" key="6">
    <source>
        <dbReference type="ARBA" id="ARBA00022840"/>
    </source>
</evidence>
<evidence type="ECO:0000259" key="7">
    <source>
        <dbReference type="PROSITE" id="PS50837"/>
    </source>
</evidence>
<keyword evidence="5" id="KW-0862">Zinc</keyword>
<dbReference type="STRING" id="7918.ENSLOCP00000001518"/>
<dbReference type="PANTHER" id="PTHR46914:SF1">
    <property type="entry name" value="BACULOVIRAL IAP REPEAT-CONTAINING PROTEIN 1"/>
    <property type="match status" value="1"/>
</dbReference>
<dbReference type="GO" id="GO:0006915">
    <property type="term" value="P:apoptotic process"/>
    <property type="evidence" value="ECO:0007669"/>
    <property type="project" value="UniProtKB-KW"/>
</dbReference>
<dbReference type="EMBL" id="AHAT01023350">
    <property type="status" value="NOT_ANNOTATED_CDS"/>
    <property type="molecule type" value="Genomic_DNA"/>
</dbReference>
<evidence type="ECO:0000256" key="1">
    <source>
        <dbReference type="ARBA" id="ARBA00022703"/>
    </source>
</evidence>
<evidence type="ECO:0000313" key="9">
    <source>
        <dbReference type="Proteomes" id="UP000018468"/>
    </source>
</evidence>
<dbReference type="InterPro" id="IPR001370">
    <property type="entry name" value="BIR_rpt"/>
</dbReference>
<keyword evidence="1" id="KW-0053">Apoptosis</keyword>
<dbReference type="GeneTree" id="ENSGT00940000163559"/>
<keyword evidence="6" id="KW-0067">ATP-binding</keyword>
<dbReference type="GO" id="GO:0005524">
    <property type="term" value="F:ATP binding"/>
    <property type="evidence" value="ECO:0007669"/>
    <property type="project" value="UniProtKB-KW"/>
</dbReference>
<dbReference type="InterPro" id="IPR028789">
    <property type="entry name" value="Naip"/>
</dbReference>
<dbReference type="InterPro" id="IPR007111">
    <property type="entry name" value="NACHT_NTPase"/>
</dbReference>
<dbReference type="PANTHER" id="PTHR46914">
    <property type="entry name" value="BACULOVIRAL IAP REPEAT-CONTAINING PROTEIN 1"/>
    <property type="match status" value="1"/>
</dbReference>
<sequence length="1391" mass="154807">MKPSSVCAAFVSEVMEEGKASGSVPAGWELNPSKLQAKLSMFNIDMWKAVAEMEKEFAEIRAQRPRGYFPEMRSEVKRLQTFDSLRSYSSWSPEEMSQSGFYHTGLKDSVQCFCCGLVVCTQSLNESPSDSHRKFSPDCDFLRGGEAGNIPQYEVKVRGKGPAPPGGAEQYESESGRLETFQNWPFYASVAPRDLASAGFFFTGQTDVVQCFCCAGLLAHWETGDEPWKEHAKWFPDCEFVHEKKSSQEISEYIRSYEGFCGITFIYHFISVHQILNMYFISKIYISLLYQAQHYSSEGWTDMETMQSPDGQGPVLWSFQAQGQVMQTDQTCGHFRLKGLTLCTIDTQSHTVHYRHTVKSLFSFSSFPSSIADSNLDENNWLAAARRLSVWLKETYSSLDFRRILSIPETVPTALDLQSTFAWLPLVSKNTRNEPVQHMCLPALLRHLSHITAIEGEVGSGKTALLKKIALLWASGDCPVLHRFRLVFFLSLKSVDGQQGLADVISEQLCGAGRRLDEEAVRSMVYTLREQLLFLIDDDGAAGTLPACLKELIFKNHLSKTSIVMGLQTNRTARVRQLASAVLEIRQFPIYSTTFLLKRLFSHNPTLVEKVFLQLGLSEELRGLFKTPLFAVALCSALVRDPEAPLERSAVFRAYLDCVIQSRGLGPEVVTAAVASCGELALAGLFEEQFEFADTELAAAGVDGQAALSLGLLSKFTAQVLRPVYRFFHLSFQEFLAAKRLSALLESDSEALRDRGRCYLRQVDTCFRVLLDHRFFLLYACSCSAAAAAAIVAHLFDIAGQEGFLHSRSQSSRLLELHPELLVNEQALRVCVQLDLGVDIWLHQFLELAIQAAFLGRSVPACAPLILAFLSGRCLSFESRGGKSSVHHFVELYPQALSLLNCITISAVGSRKGRELDFLKTGEAFKFHGQPVVEEEYASAFQLLSDVEKKTSAEQENIHQFNMKTLRHFNEATVSTLLLAGKSHALPLLKLSVLDLERLEDQDQRSLEAILSVCNKVDLDVTNSDGFLESLLPVFQQSRSVFRGIRYSGTRLSEVEEDLVLSMSALESLDLTFKVTPESLLANLDKLPCLTELNIASQTSGVFEKITDGFGSLQSMEKLTLGLADLTEDNKIAWFLQHFPRLKVFGLKSAHCRCFPELATAIASCQTLEQISFEDFPEFNCGASAFAAALPCFQQLKGLDLHSQRIEGPAAAQEFARALGSLAHLERLQLPGGTGMKAAISTVLAQLPRLPRLAHLSAPLLLEDRSLQQLANCASEGHLQAIETLDLNVNHHVTDAGWRGFFLGLDRVPRLKALHMSRLYSSSLKPHASTVRAFVQCVARLPALTTIVMYGWLLDAQDFAMFDQMKARHPQAKCLNISWQWALPFAPLVQA</sequence>
<keyword evidence="3" id="KW-0677">Repeat</keyword>
<feature type="domain" description="NACHT" evidence="7">
    <location>
        <begin position="450"/>
        <end position="537"/>
    </location>
</feature>
<reference evidence="8" key="2">
    <citation type="submission" date="2025-08" db="UniProtKB">
        <authorList>
            <consortium name="Ensembl"/>
        </authorList>
    </citation>
    <scope>IDENTIFICATION</scope>
</reference>
<keyword evidence="4" id="KW-0547">Nucleotide-binding</keyword>
<dbReference type="GO" id="GO:0070269">
    <property type="term" value="P:pyroptotic inflammatory response"/>
    <property type="evidence" value="ECO:0000318"/>
    <property type="project" value="GO_Central"/>
</dbReference>
<dbReference type="Pfam" id="PF05729">
    <property type="entry name" value="NACHT"/>
    <property type="match status" value="1"/>
</dbReference>
<dbReference type="eggNOG" id="KOG1101">
    <property type="taxonomic scope" value="Eukaryota"/>
</dbReference>
<dbReference type="GO" id="GO:0016045">
    <property type="term" value="P:detection of bacterium"/>
    <property type="evidence" value="ECO:0000318"/>
    <property type="project" value="GO_Central"/>
</dbReference>
<dbReference type="CDD" id="cd00022">
    <property type="entry name" value="BIR"/>
    <property type="match status" value="2"/>
</dbReference>
<dbReference type="Bgee" id="ENSLOCG00000001334">
    <property type="expression patterns" value="Expressed in liver and 11 other cell types or tissues"/>
</dbReference>
<evidence type="ECO:0000256" key="5">
    <source>
        <dbReference type="ARBA" id="ARBA00022833"/>
    </source>
</evidence>
<dbReference type="HOGENOM" id="CLU_005648_0_0_1"/>
<dbReference type="InterPro" id="IPR040535">
    <property type="entry name" value="NLRC4_HD"/>
</dbReference>
<dbReference type="Pfam" id="PF17889">
    <property type="entry name" value="NLRC4_HD"/>
    <property type="match status" value="1"/>
</dbReference>
<protein>
    <recommendedName>
        <fullName evidence="7">NACHT domain-containing protein</fullName>
    </recommendedName>
</protein>
<dbReference type="GO" id="GO:0046872">
    <property type="term" value="F:metal ion binding"/>
    <property type="evidence" value="ECO:0007669"/>
    <property type="project" value="UniProtKB-KW"/>
</dbReference>
<dbReference type="Gene3D" id="3.40.50.300">
    <property type="entry name" value="P-loop containing nucleotide triphosphate hydrolases"/>
    <property type="match status" value="1"/>
</dbReference>
<keyword evidence="2" id="KW-0479">Metal-binding</keyword>
<dbReference type="GO" id="GO:0043066">
    <property type="term" value="P:negative regulation of apoptotic process"/>
    <property type="evidence" value="ECO:0007669"/>
    <property type="project" value="InterPro"/>
</dbReference>
<reference evidence="9" key="1">
    <citation type="submission" date="2011-12" db="EMBL/GenBank/DDBJ databases">
        <title>The Draft Genome of Lepisosteus oculatus.</title>
        <authorList>
            <consortium name="The Broad Institute Genome Assembly &amp; Analysis Group"/>
            <consortium name="Computational R&amp;D Group"/>
            <consortium name="and Sequencing Platform"/>
            <person name="Di Palma F."/>
            <person name="Alfoldi J."/>
            <person name="Johnson J."/>
            <person name="Berlin A."/>
            <person name="Gnerre S."/>
            <person name="Jaffe D."/>
            <person name="MacCallum I."/>
            <person name="Young S."/>
            <person name="Walker B.J."/>
            <person name="Lander E.S."/>
            <person name="Lindblad-Toh K."/>
        </authorList>
    </citation>
    <scope>NUCLEOTIDE SEQUENCE [LARGE SCALE GENOMIC DNA]</scope>
</reference>
<keyword evidence="9" id="KW-1185">Reference proteome</keyword>
<dbReference type="SUPFAM" id="SSF57924">
    <property type="entry name" value="Inhibitor of apoptosis (IAP) repeat"/>
    <property type="match status" value="2"/>
</dbReference>
<dbReference type="Gene3D" id="1.10.1170.10">
    <property type="entry name" value="Inhibitor Of Apoptosis Protein (2mihbC-IAP-1), Chain A"/>
    <property type="match status" value="2"/>
</dbReference>
<dbReference type="SUPFAM" id="SSF52047">
    <property type="entry name" value="RNI-like"/>
    <property type="match status" value="1"/>
</dbReference>